<dbReference type="AlphaFoldDB" id="A0A9N7NJY8"/>
<protein>
    <submittedName>
        <fullName evidence="1">Uncharacterized protein</fullName>
    </submittedName>
</protein>
<dbReference type="Proteomes" id="UP001153555">
    <property type="component" value="Unassembled WGS sequence"/>
</dbReference>
<organism evidence="1 2">
    <name type="scientific">Striga hermonthica</name>
    <name type="common">Purple witchweed</name>
    <name type="synonym">Buchnera hermonthica</name>
    <dbReference type="NCBI Taxonomy" id="68872"/>
    <lineage>
        <taxon>Eukaryota</taxon>
        <taxon>Viridiplantae</taxon>
        <taxon>Streptophyta</taxon>
        <taxon>Embryophyta</taxon>
        <taxon>Tracheophyta</taxon>
        <taxon>Spermatophyta</taxon>
        <taxon>Magnoliopsida</taxon>
        <taxon>eudicotyledons</taxon>
        <taxon>Gunneridae</taxon>
        <taxon>Pentapetalae</taxon>
        <taxon>asterids</taxon>
        <taxon>lamiids</taxon>
        <taxon>Lamiales</taxon>
        <taxon>Orobanchaceae</taxon>
        <taxon>Buchnereae</taxon>
        <taxon>Striga</taxon>
    </lineage>
</organism>
<gene>
    <name evidence="1" type="ORF">SHERM_28493</name>
</gene>
<accession>A0A9N7NJY8</accession>
<proteinExistence type="predicted"/>
<dbReference type="EMBL" id="CACSLK010027838">
    <property type="protein sequence ID" value="CAA0833225.1"/>
    <property type="molecule type" value="Genomic_DNA"/>
</dbReference>
<keyword evidence="2" id="KW-1185">Reference proteome</keyword>
<name>A0A9N7NJY8_STRHE</name>
<reference evidence="1" key="1">
    <citation type="submission" date="2019-12" db="EMBL/GenBank/DDBJ databases">
        <authorList>
            <person name="Scholes J."/>
        </authorList>
    </citation>
    <scope>NUCLEOTIDE SEQUENCE</scope>
</reference>
<sequence length="76" mass="8514">AYFLHSGNPPSCHLYIVFHGNPCQAPPFRNGISSTDNNGMLSYSLTFFLILQNSPLHHITAFLIQKRDVHSQKVSS</sequence>
<evidence type="ECO:0000313" key="1">
    <source>
        <dbReference type="EMBL" id="CAA0833225.1"/>
    </source>
</evidence>
<comment type="caution">
    <text evidence="1">The sequence shown here is derived from an EMBL/GenBank/DDBJ whole genome shotgun (WGS) entry which is preliminary data.</text>
</comment>
<evidence type="ECO:0000313" key="2">
    <source>
        <dbReference type="Proteomes" id="UP001153555"/>
    </source>
</evidence>
<feature type="non-terminal residue" evidence="1">
    <location>
        <position position="1"/>
    </location>
</feature>